<comment type="pathway">
    <text evidence="3">Cofactor biosynthesis; tetrahydrofolate biosynthesis; 7,8-dihydrofolate from 2-amino-4-hydroxy-6-hydroxymethyl-7,8-dihydropteridine diphosphate and 4-aminobenzoate: step 1/2.</text>
</comment>
<dbReference type="Gene3D" id="3.20.20.20">
    <property type="entry name" value="Dihydropteroate synthase-like"/>
    <property type="match status" value="1"/>
</dbReference>
<name>A0A1L8CWA9_9THEO</name>
<dbReference type="PANTHER" id="PTHR20941:SF1">
    <property type="entry name" value="FOLIC ACID SYNTHESIS PROTEIN FOL1"/>
    <property type="match status" value="1"/>
</dbReference>
<evidence type="ECO:0000256" key="9">
    <source>
        <dbReference type="ARBA" id="ARBA00022842"/>
    </source>
</evidence>
<evidence type="ECO:0000313" key="14">
    <source>
        <dbReference type="EMBL" id="GAV23206.1"/>
    </source>
</evidence>
<dbReference type="Pfam" id="PF00809">
    <property type="entry name" value="Pterin_bind"/>
    <property type="match status" value="1"/>
</dbReference>
<dbReference type="CDD" id="cd00739">
    <property type="entry name" value="DHPS"/>
    <property type="match status" value="1"/>
</dbReference>
<comment type="caution">
    <text evidence="14">The sequence shown here is derived from an EMBL/GenBank/DDBJ whole genome shotgun (WGS) entry which is preliminary data.</text>
</comment>
<keyword evidence="7" id="KW-0808">Transferase</keyword>
<evidence type="ECO:0000256" key="5">
    <source>
        <dbReference type="ARBA" id="ARBA00012458"/>
    </source>
</evidence>
<evidence type="ECO:0000256" key="2">
    <source>
        <dbReference type="ARBA" id="ARBA00001946"/>
    </source>
</evidence>
<keyword evidence="15" id="KW-1185">Reference proteome</keyword>
<evidence type="ECO:0000256" key="12">
    <source>
        <dbReference type="ARBA" id="ARBA00053449"/>
    </source>
</evidence>
<dbReference type="OrthoDB" id="9811744at2"/>
<dbReference type="GO" id="GO:0004156">
    <property type="term" value="F:dihydropteroate synthase activity"/>
    <property type="evidence" value="ECO:0007669"/>
    <property type="project" value="UniProtKB-EC"/>
</dbReference>
<dbReference type="GO" id="GO:0005829">
    <property type="term" value="C:cytosol"/>
    <property type="evidence" value="ECO:0007669"/>
    <property type="project" value="TreeGrafter"/>
</dbReference>
<evidence type="ECO:0000256" key="3">
    <source>
        <dbReference type="ARBA" id="ARBA00004763"/>
    </source>
</evidence>
<evidence type="ECO:0000256" key="4">
    <source>
        <dbReference type="ARBA" id="ARBA00009503"/>
    </source>
</evidence>
<dbReference type="InterPro" id="IPR006390">
    <property type="entry name" value="DHP_synth_dom"/>
</dbReference>
<accession>A0A1L8CWA9</accession>
<dbReference type="PANTHER" id="PTHR20941">
    <property type="entry name" value="FOLATE SYNTHESIS PROTEINS"/>
    <property type="match status" value="1"/>
</dbReference>
<keyword evidence="8" id="KW-0479">Metal-binding</keyword>
<dbReference type="GO" id="GO:0046872">
    <property type="term" value="F:metal ion binding"/>
    <property type="evidence" value="ECO:0007669"/>
    <property type="project" value="UniProtKB-KW"/>
</dbReference>
<dbReference type="Proteomes" id="UP000187485">
    <property type="component" value="Unassembled WGS sequence"/>
</dbReference>
<proteinExistence type="inferred from homology"/>
<evidence type="ECO:0000256" key="8">
    <source>
        <dbReference type="ARBA" id="ARBA00022723"/>
    </source>
</evidence>
<dbReference type="PROSITE" id="PS00793">
    <property type="entry name" value="DHPS_2"/>
    <property type="match status" value="1"/>
</dbReference>
<feature type="domain" description="Pterin-binding" evidence="13">
    <location>
        <begin position="140"/>
        <end position="386"/>
    </location>
</feature>
<evidence type="ECO:0000313" key="15">
    <source>
        <dbReference type="Proteomes" id="UP000187485"/>
    </source>
</evidence>
<dbReference type="GO" id="GO:0046656">
    <property type="term" value="P:folic acid biosynthetic process"/>
    <property type="evidence" value="ECO:0007669"/>
    <property type="project" value="UniProtKB-KW"/>
</dbReference>
<evidence type="ECO:0000256" key="1">
    <source>
        <dbReference type="ARBA" id="ARBA00000012"/>
    </source>
</evidence>
<evidence type="ECO:0000259" key="13">
    <source>
        <dbReference type="PROSITE" id="PS50972"/>
    </source>
</evidence>
<sequence>MENILWSMEFSNIEEAKKEIAKIGSTLPGQNLMAPKGVLRAIKIKNLATKAANILKQELLAKGGDCATSWGSLDLTVPTTDVLCFATEKVWRQVIPKLKMQPFGLKALAEEIEELLHNLNGLPKYELDCRGKKITLGKRTIIMGILNVTPDSFSDGGRYYDIEAALNHARQMVAEGADIIDVGGESTRPGAEYVPAEEEIRRVLPVVEALVREIEVPISVDTYKAIVAEKVLEAGAHIINDVWGLQKDPKMAEVAARYEAPVVVMHNKTEAVYEDLIAEVISFLKESIKIGLRAGIPREKIIIDPGIGFGKSLEHNLILMKRLNELKSLGQPILLGTSRKSLIGKTLDLPVNERVEGTAATVTLGIAKGVDIIRVHDVKEMVRVAKMTDAMVR</sequence>
<evidence type="ECO:0000256" key="6">
    <source>
        <dbReference type="ARBA" id="ARBA00016919"/>
    </source>
</evidence>
<keyword evidence="10" id="KW-0289">Folate biosynthesis</keyword>
<dbReference type="NCBIfam" id="TIGR01496">
    <property type="entry name" value="DHPS"/>
    <property type="match status" value="1"/>
</dbReference>
<dbReference type="PROSITE" id="PS00792">
    <property type="entry name" value="DHPS_1"/>
    <property type="match status" value="1"/>
</dbReference>
<dbReference type="EC" id="2.5.1.15" evidence="5"/>
<comment type="cofactor">
    <cofactor evidence="2">
        <name>Mg(2+)</name>
        <dbReference type="ChEBI" id="CHEBI:18420"/>
    </cofactor>
</comment>
<gene>
    <name evidence="14" type="ORF">cpu_17160</name>
</gene>
<comment type="similarity">
    <text evidence="4">Belongs to the DHPS family.</text>
</comment>
<dbReference type="SUPFAM" id="SSF51717">
    <property type="entry name" value="Dihydropteroate synthetase-like"/>
    <property type="match status" value="1"/>
</dbReference>
<evidence type="ECO:0000256" key="7">
    <source>
        <dbReference type="ARBA" id="ARBA00022679"/>
    </source>
</evidence>
<evidence type="ECO:0000256" key="10">
    <source>
        <dbReference type="ARBA" id="ARBA00022909"/>
    </source>
</evidence>
<dbReference type="GO" id="GO:0046654">
    <property type="term" value="P:tetrahydrofolate biosynthetic process"/>
    <property type="evidence" value="ECO:0007669"/>
    <property type="project" value="UniProtKB-UniPathway"/>
</dbReference>
<comment type="function">
    <text evidence="12">Catalyzes the condensation of para-aminobenzoate (pABA) with 6-hydroxymethyl-7,8-dihydropterin diphosphate (DHPt-PP) to form 7,8-dihydropteroate (H2Pte), the immediate precursor of folate derivatives.</text>
</comment>
<evidence type="ECO:0000256" key="11">
    <source>
        <dbReference type="ARBA" id="ARBA00030193"/>
    </source>
</evidence>
<dbReference type="FunFam" id="3.20.20.20:FF:000006">
    <property type="entry name" value="Dihydropteroate synthase"/>
    <property type="match status" value="1"/>
</dbReference>
<dbReference type="PROSITE" id="PS50972">
    <property type="entry name" value="PTERIN_BINDING"/>
    <property type="match status" value="1"/>
</dbReference>
<dbReference type="InterPro" id="IPR000489">
    <property type="entry name" value="Pterin-binding_dom"/>
</dbReference>
<reference evidence="15" key="1">
    <citation type="submission" date="2016-12" db="EMBL/GenBank/DDBJ databases">
        <title>Draft Genome Sequences od Carboxydothermus pertinax and islandicus, Hydrogenogenic Carboxydotrophic Bacteria.</title>
        <authorList>
            <person name="Fukuyama Y."/>
            <person name="Ohmae K."/>
            <person name="Yoneda Y."/>
            <person name="Yoshida T."/>
            <person name="Sako Y."/>
        </authorList>
    </citation>
    <scope>NUCLEOTIDE SEQUENCE [LARGE SCALE GENOMIC DNA]</scope>
    <source>
        <strain evidence="15">Ug1</strain>
    </source>
</reference>
<dbReference type="AlphaFoldDB" id="A0A1L8CWA9"/>
<dbReference type="STRING" id="870242.cpu_17160"/>
<organism evidence="14 15">
    <name type="scientific">Carboxydothermus pertinax</name>
    <dbReference type="NCBI Taxonomy" id="870242"/>
    <lineage>
        <taxon>Bacteria</taxon>
        <taxon>Bacillati</taxon>
        <taxon>Bacillota</taxon>
        <taxon>Clostridia</taxon>
        <taxon>Thermoanaerobacterales</taxon>
        <taxon>Thermoanaerobacteraceae</taxon>
        <taxon>Carboxydothermus</taxon>
    </lineage>
</organism>
<keyword evidence="9" id="KW-0460">Magnesium</keyword>
<dbReference type="InterPro" id="IPR045031">
    <property type="entry name" value="DHP_synth-like"/>
</dbReference>
<protein>
    <recommendedName>
        <fullName evidence="6">Dihydropteroate synthase</fullName>
        <ecNumber evidence="5">2.5.1.15</ecNumber>
    </recommendedName>
    <alternativeName>
        <fullName evidence="11">Dihydropteroate pyrophosphorylase</fullName>
    </alternativeName>
</protein>
<comment type="catalytic activity">
    <reaction evidence="1">
        <text>(7,8-dihydropterin-6-yl)methyl diphosphate + 4-aminobenzoate = 7,8-dihydropteroate + diphosphate</text>
        <dbReference type="Rhea" id="RHEA:19949"/>
        <dbReference type="ChEBI" id="CHEBI:17836"/>
        <dbReference type="ChEBI" id="CHEBI:17839"/>
        <dbReference type="ChEBI" id="CHEBI:33019"/>
        <dbReference type="ChEBI" id="CHEBI:72950"/>
        <dbReference type="EC" id="2.5.1.15"/>
    </reaction>
</comment>
<dbReference type="UniPathway" id="UPA00077">
    <property type="reaction ID" value="UER00156"/>
</dbReference>
<dbReference type="EMBL" id="BDJK01000036">
    <property type="protein sequence ID" value="GAV23206.1"/>
    <property type="molecule type" value="Genomic_DNA"/>
</dbReference>
<dbReference type="InterPro" id="IPR011005">
    <property type="entry name" value="Dihydropteroate_synth-like_sf"/>
</dbReference>